<reference evidence="1" key="1">
    <citation type="submission" date="2020-08" db="EMBL/GenBank/DDBJ databases">
        <title>Novel species isolated from subtropical streams in China.</title>
        <authorList>
            <person name="Lu H."/>
        </authorList>
    </citation>
    <scope>NUCLEOTIDE SEQUENCE</scope>
    <source>
        <strain evidence="1">CY7W</strain>
    </source>
</reference>
<organism evidence="1 2">
    <name type="scientific">Undibacterium rugosum</name>
    <dbReference type="NCBI Taxonomy" id="2762291"/>
    <lineage>
        <taxon>Bacteria</taxon>
        <taxon>Pseudomonadati</taxon>
        <taxon>Pseudomonadota</taxon>
        <taxon>Betaproteobacteria</taxon>
        <taxon>Burkholderiales</taxon>
        <taxon>Oxalobacteraceae</taxon>
        <taxon>Undibacterium</taxon>
    </lineage>
</organism>
<keyword evidence="2" id="KW-1185">Reference proteome</keyword>
<dbReference type="RefSeq" id="WP_186879403.1">
    <property type="nucleotide sequence ID" value="NZ_JACOGG010000001.1"/>
</dbReference>
<proteinExistence type="predicted"/>
<name>A0A923I1N6_9BURK</name>
<accession>A0A923I1N6</accession>
<gene>
    <name evidence="1" type="ORF">H8K47_00105</name>
</gene>
<protein>
    <submittedName>
        <fullName evidence="1">Uncharacterized protein</fullName>
    </submittedName>
</protein>
<dbReference type="EMBL" id="JACOGG010000001">
    <property type="protein sequence ID" value="MBC3933746.1"/>
    <property type="molecule type" value="Genomic_DNA"/>
</dbReference>
<dbReference type="AlphaFoldDB" id="A0A923I1N6"/>
<comment type="caution">
    <text evidence="1">The sequence shown here is derived from an EMBL/GenBank/DDBJ whole genome shotgun (WGS) entry which is preliminary data.</text>
</comment>
<evidence type="ECO:0000313" key="2">
    <source>
        <dbReference type="Proteomes" id="UP000612361"/>
    </source>
</evidence>
<evidence type="ECO:0000313" key="1">
    <source>
        <dbReference type="EMBL" id="MBC3933746.1"/>
    </source>
</evidence>
<dbReference type="Proteomes" id="UP000612361">
    <property type="component" value="Unassembled WGS sequence"/>
</dbReference>
<sequence>MVNKKTFASSDEKFRNVPLNKVPGMLATISWFHSLKMSLNVETIGDVQRLIEPVGDRGALGVRRRWGDYKNGYHKPVAAVVRLAEEKVPGSEAILNCQLWRALRLDNSAIAIAKDLLGSTDKFGDELLQRMTQSPQTIYDPRWLRKRRKAMVAHGSLEGLTVLIVCIRLAKATRQAYSFYLSATECLKTLGFWFYVNGIARVLGEYFEQALLPMTGMPDCGSFYSGSYLTTIKSMAQHVLLMQEGLGRELSEDEIVSEIIRLMELNSA</sequence>